<dbReference type="InterPro" id="IPR039538">
    <property type="entry name" value="BetI_C"/>
</dbReference>
<dbReference type="Proteomes" id="UP000677082">
    <property type="component" value="Unassembled WGS sequence"/>
</dbReference>
<accession>A0A919W244</accession>
<dbReference type="SUPFAM" id="SSF48498">
    <property type="entry name" value="Tetracyclin repressor-like, C-terminal domain"/>
    <property type="match status" value="1"/>
</dbReference>
<dbReference type="InterPro" id="IPR036271">
    <property type="entry name" value="Tet_transcr_reg_TetR-rel_C_sf"/>
</dbReference>
<evidence type="ECO:0000256" key="4">
    <source>
        <dbReference type="ARBA" id="ARBA00023163"/>
    </source>
</evidence>
<evidence type="ECO:0000256" key="2">
    <source>
        <dbReference type="ARBA" id="ARBA00023015"/>
    </source>
</evidence>
<evidence type="ECO:0000256" key="1">
    <source>
        <dbReference type="ARBA" id="ARBA00022491"/>
    </source>
</evidence>
<dbReference type="PROSITE" id="PS50977">
    <property type="entry name" value="HTH_TETR_2"/>
    <property type="match status" value="1"/>
</dbReference>
<sequence length="201" mass="21966">MGKHPEAEPTHHRLPHRAADDRAILDAAHQVLLRSGTKGLTLNAVAREARTDVSAVAARFGSRKGLIEALMDRLYADPAAGFAEATASLPSLDDRWRAYLRQVRRNHADREATDAYFDLVALALRDPALSARLGRLNKAAARMFGEVLGTDSAVLAELLVAAVDGIELRRALAGDDYPAEEVLQLLEQMALTEFHLRDPLT</sequence>
<dbReference type="InterPro" id="IPR001647">
    <property type="entry name" value="HTH_TetR"/>
</dbReference>
<dbReference type="Pfam" id="PF00440">
    <property type="entry name" value="TetR_N"/>
    <property type="match status" value="1"/>
</dbReference>
<keyword evidence="2" id="KW-0805">Transcription regulation</keyword>
<reference evidence="7 8" key="1">
    <citation type="submission" date="2021-03" db="EMBL/GenBank/DDBJ databases">
        <title>Whole genome shotgun sequence of Actinoplanes toevensis NBRC 105298.</title>
        <authorList>
            <person name="Komaki H."/>
            <person name="Tamura T."/>
        </authorList>
    </citation>
    <scope>NUCLEOTIDE SEQUENCE [LARGE SCALE GENOMIC DNA]</scope>
    <source>
        <strain evidence="7 8">NBRC 105298</strain>
    </source>
</reference>
<dbReference type="InterPro" id="IPR009057">
    <property type="entry name" value="Homeodomain-like_sf"/>
</dbReference>
<dbReference type="Gene3D" id="1.10.357.10">
    <property type="entry name" value="Tetracycline Repressor, domain 2"/>
    <property type="match status" value="1"/>
</dbReference>
<keyword evidence="8" id="KW-1185">Reference proteome</keyword>
<evidence type="ECO:0000259" key="6">
    <source>
        <dbReference type="PROSITE" id="PS50977"/>
    </source>
</evidence>
<evidence type="ECO:0000256" key="3">
    <source>
        <dbReference type="ARBA" id="ARBA00023125"/>
    </source>
</evidence>
<feature type="domain" description="HTH tetR-type" evidence="6">
    <location>
        <begin position="18"/>
        <end position="78"/>
    </location>
</feature>
<evidence type="ECO:0000256" key="5">
    <source>
        <dbReference type="PROSITE-ProRule" id="PRU00335"/>
    </source>
</evidence>
<dbReference type="RefSeq" id="WP_213007080.1">
    <property type="nucleotide sequence ID" value="NZ_BOQN01000040.1"/>
</dbReference>
<evidence type="ECO:0000313" key="8">
    <source>
        <dbReference type="Proteomes" id="UP000677082"/>
    </source>
</evidence>
<dbReference type="Pfam" id="PF13977">
    <property type="entry name" value="TetR_C_6"/>
    <property type="match status" value="1"/>
</dbReference>
<dbReference type="SUPFAM" id="SSF46689">
    <property type="entry name" value="Homeodomain-like"/>
    <property type="match status" value="1"/>
</dbReference>
<feature type="DNA-binding region" description="H-T-H motif" evidence="5">
    <location>
        <begin position="41"/>
        <end position="60"/>
    </location>
</feature>
<dbReference type="EMBL" id="BOQN01000040">
    <property type="protein sequence ID" value="GIM91174.1"/>
    <property type="molecule type" value="Genomic_DNA"/>
</dbReference>
<gene>
    <name evidence="7" type="ORF">Ato02nite_029670</name>
</gene>
<keyword evidence="1" id="KW-0678">Repressor</keyword>
<comment type="caution">
    <text evidence="7">The sequence shown here is derived from an EMBL/GenBank/DDBJ whole genome shotgun (WGS) entry which is preliminary data.</text>
</comment>
<dbReference type="AlphaFoldDB" id="A0A919W244"/>
<name>A0A919W244_9ACTN</name>
<dbReference type="GO" id="GO:0003677">
    <property type="term" value="F:DNA binding"/>
    <property type="evidence" value="ECO:0007669"/>
    <property type="project" value="UniProtKB-UniRule"/>
</dbReference>
<evidence type="ECO:0000313" key="7">
    <source>
        <dbReference type="EMBL" id="GIM91174.1"/>
    </source>
</evidence>
<protein>
    <recommendedName>
        <fullName evidence="6">HTH tetR-type domain-containing protein</fullName>
    </recommendedName>
</protein>
<keyword evidence="4" id="KW-0804">Transcription</keyword>
<keyword evidence="3 5" id="KW-0238">DNA-binding</keyword>
<organism evidence="7 8">
    <name type="scientific">Paractinoplanes toevensis</name>
    <dbReference type="NCBI Taxonomy" id="571911"/>
    <lineage>
        <taxon>Bacteria</taxon>
        <taxon>Bacillati</taxon>
        <taxon>Actinomycetota</taxon>
        <taxon>Actinomycetes</taxon>
        <taxon>Micromonosporales</taxon>
        <taxon>Micromonosporaceae</taxon>
        <taxon>Paractinoplanes</taxon>
    </lineage>
</organism>
<proteinExistence type="predicted"/>